<dbReference type="SUPFAM" id="SSF52540">
    <property type="entry name" value="P-loop containing nucleoside triphosphate hydrolases"/>
    <property type="match status" value="2"/>
</dbReference>
<feature type="transmembrane region" description="Helical" evidence="5">
    <location>
        <begin position="105"/>
        <end position="122"/>
    </location>
</feature>
<evidence type="ECO:0000256" key="5">
    <source>
        <dbReference type="SAM" id="Phobius"/>
    </source>
</evidence>
<dbReference type="InterPro" id="IPR050130">
    <property type="entry name" value="ClpA_ClpB"/>
</dbReference>
<dbReference type="PANTHER" id="PTHR11638">
    <property type="entry name" value="ATP-DEPENDENT CLP PROTEASE"/>
    <property type="match status" value="1"/>
</dbReference>
<evidence type="ECO:0000259" key="7">
    <source>
        <dbReference type="SMART" id="SM01086"/>
    </source>
</evidence>
<dbReference type="GO" id="GO:0016887">
    <property type="term" value="F:ATP hydrolysis activity"/>
    <property type="evidence" value="ECO:0007669"/>
    <property type="project" value="InterPro"/>
</dbReference>
<dbReference type="SMART" id="SM01086">
    <property type="entry name" value="ClpB_D2-small"/>
    <property type="match status" value="1"/>
</dbReference>
<dbReference type="AlphaFoldDB" id="A0A1F7VA38"/>
<dbReference type="InterPro" id="IPR003593">
    <property type="entry name" value="AAA+_ATPase"/>
</dbReference>
<evidence type="ECO:0000256" key="3">
    <source>
        <dbReference type="ARBA" id="ARBA00022840"/>
    </source>
</evidence>
<proteinExistence type="predicted"/>
<dbReference type="GO" id="GO:0005524">
    <property type="term" value="F:ATP binding"/>
    <property type="evidence" value="ECO:0007669"/>
    <property type="project" value="UniProtKB-KW"/>
</dbReference>
<dbReference type="Pfam" id="PF10431">
    <property type="entry name" value="ClpB_D2-small"/>
    <property type="match status" value="1"/>
</dbReference>
<keyword evidence="4" id="KW-0143">Chaperone</keyword>
<gene>
    <name evidence="8" type="ORF">A3I40_00160</name>
</gene>
<dbReference type="InterPro" id="IPR036628">
    <property type="entry name" value="Clp_N_dom_sf"/>
</dbReference>
<dbReference type="Pfam" id="PF17871">
    <property type="entry name" value="AAA_lid_9"/>
    <property type="match status" value="1"/>
</dbReference>
<dbReference type="GO" id="GO:0005737">
    <property type="term" value="C:cytoplasm"/>
    <property type="evidence" value="ECO:0007669"/>
    <property type="project" value="TreeGrafter"/>
</dbReference>
<evidence type="ECO:0000256" key="2">
    <source>
        <dbReference type="ARBA" id="ARBA00022741"/>
    </source>
</evidence>
<dbReference type="Proteomes" id="UP000178723">
    <property type="component" value="Unassembled WGS sequence"/>
</dbReference>
<dbReference type="PANTHER" id="PTHR11638:SF18">
    <property type="entry name" value="HEAT SHOCK PROTEIN 104"/>
    <property type="match status" value="1"/>
</dbReference>
<dbReference type="Pfam" id="PF07724">
    <property type="entry name" value="AAA_2"/>
    <property type="match status" value="1"/>
</dbReference>
<keyword evidence="1" id="KW-0677">Repeat</keyword>
<dbReference type="InterPro" id="IPR001270">
    <property type="entry name" value="ClpA/B"/>
</dbReference>
<feature type="domain" description="AAA+ ATPase" evidence="6">
    <location>
        <begin position="360"/>
        <end position="499"/>
    </location>
</feature>
<dbReference type="InterPro" id="IPR019489">
    <property type="entry name" value="Clp_ATPase_C"/>
</dbReference>
<accession>A0A1F7VA38</accession>
<feature type="transmembrane region" description="Helical" evidence="5">
    <location>
        <begin position="21"/>
        <end position="41"/>
    </location>
</feature>
<dbReference type="InterPro" id="IPR003959">
    <property type="entry name" value="ATPase_AAA_core"/>
</dbReference>
<evidence type="ECO:0000313" key="8">
    <source>
        <dbReference type="EMBL" id="OGL87400.1"/>
    </source>
</evidence>
<keyword evidence="5" id="KW-0472">Membrane</keyword>
<dbReference type="GO" id="GO:0034605">
    <property type="term" value="P:cellular response to heat"/>
    <property type="evidence" value="ECO:0007669"/>
    <property type="project" value="TreeGrafter"/>
</dbReference>
<evidence type="ECO:0000256" key="1">
    <source>
        <dbReference type="ARBA" id="ARBA00022737"/>
    </source>
</evidence>
<comment type="caution">
    <text evidence="8">The sequence shown here is derived from an EMBL/GenBank/DDBJ whole genome shotgun (WGS) entry which is preliminary data.</text>
</comment>
<dbReference type="EMBL" id="MGEP01000013">
    <property type="protein sequence ID" value="OGL87400.1"/>
    <property type="molecule type" value="Genomic_DNA"/>
</dbReference>
<organism evidence="8 9">
    <name type="scientific">Candidatus Uhrbacteria bacterium RIFCSPLOWO2_02_FULL_48_12</name>
    <dbReference type="NCBI Taxonomy" id="1802407"/>
    <lineage>
        <taxon>Bacteria</taxon>
        <taxon>Candidatus Uhriibacteriota</taxon>
    </lineage>
</organism>
<dbReference type="STRING" id="1802407.A3I40_00160"/>
<feature type="domain" description="Clp ATPase C-terminal" evidence="7">
    <location>
        <begin position="806"/>
        <end position="894"/>
    </location>
</feature>
<feature type="transmembrane region" description="Helical" evidence="5">
    <location>
        <begin position="61"/>
        <end position="84"/>
    </location>
</feature>
<protein>
    <recommendedName>
        <fullName evidence="10">Clp R domain-containing protein</fullName>
    </recommendedName>
</protein>
<sequence>MPRLAFSCQHCQGTGRLPDETCQSCFGIGHGIILGGYLVYWQKNLTKEEFFLDHFSLVVRLTIRLVAFLLALSGILYAVFKALLDISVGRTFVFFNLPLEDGAESLFFWVSIMAIFYIYSGLERDLANLKRIPSRVYEDEVRPQSEAASFDSRHRLNIADTLAPDVRSVLADAFVLAEKLQQPLGAIHLLFVLLRHASVRTVLARLGVNPAELGGKAGRLTALNSPAGPNDLETIFFQAYVRAYGDRQKNIDPVDLFAAVGTVDPRSREVLYDAGVDEQKIDNVLAWHLSVKRQYEQWRHWRIGSRHRPRNRLDRAMTAIATPTLDYYSQDITELAQWGMFLPTVSRGEMVDRVVRIFQGGRSAVLVGYPGVGKRGVIEELAERLAADDVPAILKDKRLVSVSIAKIVSGATPADAEARLLKLLDEVAYSGNIVLVIEEIQGAVGITSGQAGSVDMAAVLAKTLRQRRTLCLATTTPDDYKRVIERTVLSSLFERLNLDEPSINETIQIVESRVGRIEAKHRVYFSYDAIARLVELSAKYIHDRFLPQKSLSILDELALFTKEHRGQDIIMTVNDVDLFMSQKLGVPLSRVNKNEAELLLHLEDRLHERIVDQETAVTAVAEALRRARAEVRDQKRPIANLMFLGPTGVGKTELAKAVAAVYFGEQNKMVRLDMTEYQELASLSRLIGSAEGGSAARGILTEAVRSNPFALVLLDEIEKAHVDVINVFLQVMDDGRLTDSRGQTTDFTNVILIATSNAGTSFIQEAVRSHMPMPEIERQLMESELKHHFQPEFLNRFDNIIVFRPLTTEHVLDITRLMLRKVGERLAEQGVTISVSDEVIKELATLGFDPLFGARPLRRVIQEKVDSPIARLILEGRLERRDQIILESAGKLTVKKAERL</sequence>
<dbReference type="Pfam" id="PF00004">
    <property type="entry name" value="AAA"/>
    <property type="match status" value="1"/>
</dbReference>
<dbReference type="InterPro" id="IPR041546">
    <property type="entry name" value="ClpA/ClpB_AAA_lid"/>
</dbReference>
<evidence type="ECO:0000259" key="6">
    <source>
        <dbReference type="SMART" id="SM00382"/>
    </source>
</evidence>
<reference evidence="8 9" key="1">
    <citation type="journal article" date="2016" name="Nat. Commun.">
        <title>Thousands of microbial genomes shed light on interconnected biogeochemical processes in an aquifer system.</title>
        <authorList>
            <person name="Anantharaman K."/>
            <person name="Brown C.T."/>
            <person name="Hug L.A."/>
            <person name="Sharon I."/>
            <person name="Castelle C.J."/>
            <person name="Probst A.J."/>
            <person name="Thomas B.C."/>
            <person name="Singh A."/>
            <person name="Wilkins M.J."/>
            <person name="Karaoz U."/>
            <person name="Brodie E.L."/>
            <person name="Williams K.H."/>
            <person name="Hubbard S.S."/>
            <person name="Banfield J.F."/>
        </authorList>
    </citation>
    <scope>NUCLEOTIDE SEQUENCE [LARGE SCALE GENOMIC DNA]</scope>
</reference>
<evidence type="ECO:0000313" key="9">
    <source>
        <dbReference type="Proteomes" id="UP000178723"/>
    </source>
</evidence>
<dbReference type="Gene3D" id="3.40.50.300">
    <property type="entry name" value="P-loop containing nucleotide triphosphate hydrolases"/>
    <property type="match status" value="2"/>
</dbReference>
<name>A0A1F7VA38_9BACT</name>
<dbReference type="InterPro" id="IPR027417">
    <property type="entry name" value="P-loop_NTPase"/>
</dbReference>
<dbReference type="Gene3D" id="1.10.8.60">
    <property type="match status" value="2"/>
</dbReference>
<dbReference type="SMART" id="SM00382">
    <property type="entry name" value="AAA"/>
    <property type="match status" value="2"/>
</dbReference>
<keyword evidence="5" id="KW-1133">Transmembrane helix</keyword>
<keyword evidence="2" id="KW-0547">Nucleotide-binding</keyword>
<evidence type="ECO:0000256" key="4">
    <source>
        <dbReference type="ARBA" id="ARBA00023186"/>
    </source>
</evidence>
<dbReference type="CDD" id="cd19499">
    <property type="entry name" value="RecA-like_ClpB_Hsp104-like"/>
    <property type="match status" value="1"/>
</dbReference>
<evidence type="ECO:0008006" key="10">
    <source>
        <dbReference type="Google" id="ProtNLM"/>
    </source>
</evidence>
<keyword evidence="3" id="KW-0067">ATP-binding</keyword>
<keyword evidence="5" id="KW-0812">Transmembrane</keyword>
<dbReference type="PRINTS" id="PR00300">
    <property type="entry name" value="CLPPROTEASEA"/>
</dbReference>
<dbReference type="Gene3D" id="1.10.1780.10">
    <property type="entry name" value="Clp, N-terminal domain"/>
    <property type="match status" value="1"/>
</dbReference>
<feature type="domain" description="AAA+ ATPase" evidence="6">
    <location>
        <begin position="637"/>
        <end position="777"/>
    </location>
</feature>
<dbReference type="FunFam" id="3.40.50.300:FF:000025">
    <property type="entry name" value="ATP-dependent Clp protease subunit"/>
    <property type="match status" value="1"/>
</dbReference>